<feature type="compositionally biased region" description="Pro residues" evidence="1">
    <location>
        <begin position="166"/>
        <end position="175"/>
    </location>
</feature>
<dbReference type="Proteomes" id="UP000095023">
    <property type="component" value="Unassembled WGS sequence"/>
</dbReference>
<gene>
    <name evidence="2" type="ORF">CANCADRAFT_123654</name>
</gene>
<protein>
    <submittedName>
        <fullName evidence="2">Uncharacterized protein</fullName>
    </submittedName>
</protein>
<name>A0A1E4TI39_9ASCO</name>
<feature type="region of interest" description="Disordered" evidence="1">
    <location>
        <begin position="91"/>
        <end position="221"/>
    </location>
</feature>
<keyword evidence="3" id="KW-1185">Reference proteome</keyword>
<dbReference type="EMBL" id="KV453842">
    <property type="protein sequence ID" value="ODV91430.1"/>
    <property type="molecule type" value="Genomic_DNA"/>
</dbReference>
<reference evidence="3" key="1">
    <citation type="submission" date="2016-02" db="EMBL/GenBank/DDBJ databases">
        <title>Comparative genomics of biotechnologically important yeasts.</title>
        <authorList>
            <consortium name="DOE Joint Genome Institute"/>
            <person name="Riley R."/>
            <person name="Haridas S."/>
            <person name="Wolfe K.H."/>
            <person name="Lopes M.R."/>
            <person name="Hittinger C.T."/>
            <person name="Goker M."/>
            <person name="Salamov A."/>
            <person name="Wisecaver J."/>
            <person name="Long T.M."/>
            <person name="Aerts A.L."/>
            <person name="Barry K."/>
            <person name="Choi C."/>
            <person name="Clum A."/>
            <person name="Coughlan A.Y."/>
            <person name="Deshpande S."/>
            <person name="Douglass A.P."/>
            <person name="Hanson S.J."/>
            <person name="Klenk H.-P."/>
            <person name="Labutti K."/>
            <person name="Lapidus A."/>
            <person name="Lindquist E."/>
            <person name="Lipzen A."/>
            <person name="Meier-Kolthoff J.P."/>
            <person name="Ohm R.A."/>
            <person name="Otillar R.P."/>
            <person name="Pangilinan J."/>
            <person name="Peng Y."/>
            <person name="Rokas A."/>
            <person name="Rosa C.A."/>
            <person name="Scheuner C."/>
            <person name="Sibirny A.A."/>
            <person name="Slot J.C."/>
            <person name="Stielow J.B."/>
            <person name="Sun H."/>
            <person name="Kurtzman C.P."/>
            <person name="Blackwell M."/>
            <person name="Jeffries T.W."/>
            <person name="Grigoriev I.V."/>
        </authorList>
    </citation>
    <scope>NUCLEOTIDE SEQUENCE [LARGE SCALE GENOMIC DNA]</scope>
    <source>
        <strain evidence="3">NRRL Y-17796</strain>
    </source>
</reference>
<evidence type="ECO:0000313" key="3">
    <source>
        <dbReference type="Proteomes" id="UP000095023"/>
    </source>
</evidence>
<sequence length="221" mass="24386">MYEESIDEAFKACDYSKTSSLTYKKGDRVIDVNTFCKSGWLFITLIPEDPRATITYPIELTPSMNSSQISDAIRSSILLFENSLHASYDQPRARNVETSQRVTQPISLEANISDNGTSTNRPLPADHRRNYGDELPPPSFNNEEPPTVRGVPDFRNYGADDLYPPGLGPNPPMQPGMPNLRPGRGMHPSFPGNRPSGSGTGPGSVRWDPPNPFGGNDQDYI</sequence>
<evidence type="ECO:0000256" key="1">
    <source>
        <dbReference type="SAM" id="MobiDB-lite"/>
    </source>
</evidence>
<organism evidence="2 3">
    <name type="scientific">Tortispora caseinolytica NRRL Y-17796</name>
    <dbReference type="NCBI Taxonomy" id="767744"/>
    <lineage>
        <taxon>Eukaryota</taxon>
        <taxon>Fungi</taxon>
        <taxon>Dikarya</taxon>
        <taxon>Ascomycota</taxon>
        <taxon>Saccharomycotina</taxon>
        <taxon>Trigonopsidomycetes</taxon>
        <taxon>Trigonopsidales</taxon>
        <taxon>Trigonopsidaceae</taxon>
        <taxon>Tortispora</taxon>
    </lineage>
</organism>
<dbReference type="AlphaFoldDB" id="A0A1E4TI39"/>
<evidence type="ECO:0000313" key="2">
    <source>
        <dbReference type="EMBL" id="ODV91430.1"/>
    </source>
</evidence>
<feature type="compositionally biased region" description="Polar residues" evidence="1">
    <location>
        <begin position="96"/>
        <end position="121"/>
    </location>
</feature>
<proteinExistence type="predicted"/>
<accession>A0A1E4TI39</accession>